<accession>A0A1I5GDT0</accession>
<proteinExistence type="predicted"/>
<feature type="domain" description="Glycosyltransferase 2-like" evidence="1">
    <location>
        <begin position="218"/>
        <end position="316"/>
    </location>
</feature>
<dbReference type="GO" id="GO:0016758">
    <property type="term" value="F:hexosyltransferase activity"/>
    <property type="evidence" value="ECO:0007669"/>
    <property type="project" value="UniProtKB-ARBA"/>
</dbReference>
<dbReference type="PANTHER" id="PTHR22916">
    <property type="entry name" value="GLYCOSYLTRANSFERASE"/>
    <property type="match status" value="1"/>
</dbReference>
<dbReference type="Proteomes" id="UP000198599">
    <property type="component" value="Unassembled WGS sequence"/>
</dbReference>
<dbReference type="InterPro" id="IPR029044">
    <property type="entry name" value="Nucleotide-diphossugar_trans"/>
</dbReference>
<protein>
    <submittedName>
        <fullName evidence="2">Glycosyl transferase family 2</fullName>
    </submittedName>
</protein>
<dbReference type="Pfam" id="PF00535">
    <property type="entry name" value="Glycos_transf_2"/>
    <property type="match status" value="1"/>
</dbReference>
<dbReference type="AlphaFoldDB" id="A0A1I5GDT0"/>
<dbReference type="RefSeq" id="WP_092842042.1">
    <property type="nucleotide sequence ID" value="NZ_FOVP01000029.1"/>
</dbReference>
<evidence type="ECO:0000313" key="2">
    <source>
        <dbReference type="EMBL" id="SFO34100.1"/>
    </source>
</evidence>
<dbReference type="STRING" id="1005928.SAMN04487859_1292"/>
<dbReference type="OrthoDB" id="7527830at2"/>
<dbReference type="Gene3D" id="3.90.550.10">
    <property type="entry name" value="Spore Coat Polysaccharide Biosynthesis Protein SpsA, Chain A"/>
    <property type="match status" value="1"/>
</dbReference>
<name>A0A1I5GDT0_9RHOB</name>
<dbReference type="SUPFAM" id="SSF53448">
    <property type="entry name" value="Nucleotide-diphospho-sugar transferases"/>
    <property type="match status" value="1"/>
</dbReference>
<reference evidence="3" key="1">
    <citation type="submission" date="2016-10" db="EMBL/GenBank/DDBJ databases">
        <authorList>
            <person name="Varghese N."/>
            <person name="Submissions S."/>
        </authorList>
    </citation>
    <scope>NUCLEOTIDE SEQUENCE [LARGE SCALE GENOMIC DNA]</scope>
    <source>
        <strain evidence="3">DSM 28463</strain>
    </source>
</reference>
<dbReference type="EMBL" id="FOVP01000029">
    <property type="protein sequence ID" value="SFO34100.1"/>
    <property type="molecule type" value="Genomic_DNA"/>
</dbReference>
<dbReference type="InterPro" id="IPR001173">
    <property type="entry name" value="Glyco_trans_2-like"/>
</dbReference>
<dbReference type="PANTHER" id="PTHR22916:SF3">
    <property type="entry name" value="UDP-GLCNAC:BETAGAL BETA-1,3-N-ACETYLGLUCOSAMINYLTRANSFERASE-LIKE PROTEIN 1"/>
    <property type="match status" value="1"/>
</dbReference>
<dbReference type="CDD" id="cd00761">
    <property type="entry name" value="Glyco_tranf_GTA_type"/>
    <property type="match status" value="1"/>
</dbReference>
<evidence type="ECO:0000313" key="3">
    <source>
        <dbReference type="Proteomes" id="UP000198599"/>
    </source>
</evidence>
<keyword evidence="3" id="KW-1185">Reference proteome</keyword>
<gene>
    <name evidence="2" type="ORF">SAMN04487859_1292</name>
</gene>
<sequence length="448" mass="48650">MSSQPSKTLQTSVANLLHLLASPALDDTGAPSLTLDCQLQAGLTWLLGQDDPDSAKLAGLLEGLLVRLAQDRLPSRIALQKAQFELQLLRQLQTAASNDTRLHGDAHALGVLLARAMGDLPRGPRKKLFSATEYLALNPDVAAAGLDPLEHYLSSGAEEGRAPKALRTQCPGSYPETEDETLIALIASEAPPRFSVDLPGALRDEALMLLGQKRPRVSVVMPTWNRAHTVLSAVTSALLQSYAPHELIIVDDGSTDGTADLLQARFPEPIAENRLIVIRQAQAGVSAARNTGLSRTSGDIIAYLDSDNQWEPDHLLFGVAGLLATPKAQSAYTALCRHNLSAGWSDILYQRYDRAALAQQNYIDLNSFLHRRSLYDTFGGFDTGLTRLVDWDLVLRYTAEFEPVALPVITGHHVIDNESLGNITMRESAEPNLARIRAKQQATAGKPR</sequence>
<organism evidence="2 3">
    <name type="scientific">Roseovarius lutimaris</name>
    <dbReference type="NCBI Taxonomy" id="1005928"/>
    <lineage>
        <taxon>Bacteria</taxon>
        <taxon>Pseudomonadati</taxon>
        <taxon>Pseudomonadota</taxon>
        <taxon>Alphaproteobacteria</taxon>
        <taxon>Rhodobacterales</taxon>
        <taxon>Roseobacteraceae</taxon>
        <taxon>Roseovarius</taxon>
    </lineage>
</organism>
<evidence type="ECO:0000259" key="1">
    <source>
        <dbReference type="Pfam" id="PF00535"/>
    </source>
</evidence>
<keyword evidence="2" id="KW-0808">Transferase</keyword>